<dbReference type="GO" id="GO:0000014">
    <property type="term" value="F:single-stranded DNA endodeoxyribonuclease activity"/>
    <property type="evidence" value="ECO:0007669"/>
    <property type="project" value="TreeGrafter"/>
</dbReference>
<keyword evidence="7" id="KW-1185">Reference proteome</keyword>
<feature type="binding site" evidence="3">
    <location>
        <position position="155"/>
    </location>
    <ligand>
        <name>Mg(2+)</name>
        <dbReference type="ChEBI" id="CHEBI:18420"/>
        <note>catalytic</note>
    </ligand>
</feature>
<comment type="similarity">
    <text evidence="1">Belongs to the DNA/RNA non-specific endonuclease family.</text>
</comment>
<feature type="active site" description="Proton acceptor" evidence="2">
    <location>
        <position position="124"/>
    </location>
</feature>
<dbReference type="AlphaFoldDB" id="A0A673FM36"/>
<organism evidence="6 7">
    <name type="scientific">Sinocyclocheilus rhinocerous</name>
    <dbReference type="NCBI Taxonomy" id="307959"/>
    <lineage>
        <taxon>Eukaryota</taxon>
        <taxon>Metazoa</taxon>
        <taxon>Chordata</taxon>
        <taxon>Craniata</taxon>
        <taxon>Vertebrata</taxon>
        <taxon>Euteleostomi</taxon>
        <taxon>Actinopterygii</taxon>
        <taxon>Neopterygii</taxon>
        <taxon>Teleostei</taxon>
        <taxon>Ostariophysi</taxon>
        <taxon>Cypriniformes</taxon>
        <taxon>Cyprinidae</taxon>
        <taxon>Cyprininae</taxon>
        <taxon>Sinocyclocheilus</taxon>
    </lineage>
</organism>
<dbReference type="PANTHER" id="PTHR13966:SF5">
    <property type="entry name" value="ENDONUCLEASE G, MITOCHONDRIAL"/>
    <property type="match status" value="1"/>
</dbReference>
<dbReference type="InterPro" id="IPR020821">
    <property type="entry name" value="ENPP1-3/EXOG-like_nuc-like"/>
</dbReference>
<feature type="domain" description="ENPP1-3/EXOG-like endonuclease/phosphodiesterase" evidence="4">
    <location>
        <begin position="61"/>
        <end position="244"/>
    </location>
</feature>
<dbReference type="GO" id="GO:0003676">
    <property type="term" value="F:nucleic acid binding"/>
    <property type="evidence" value="ECO:0007669"/>
    <property type="project" value="InterPro"/>
</dbReference>
<evidence type="ECO:0000313" key="6">
    <source>
        <dbReference type="Ensembl" id="ENSSRHP00000001727.1"/>
    </source>
</evidence>
<dbReference type="GO" id="GO:0004521">
    <property type="term" value="F:RNA endonuclease activity"/>
    <property type="evidence" value="ECO:0007669"/>
    <property type="project" value="TreeGrafter"/>
</dbReference>
<dbReference type="SUPFAM" id="SSF54060">
    <property type="entry name" value="His-Me finger endonucleases"/>
    <property type="match status" value="1"/>
</dbReference>
<dbReference type="Ensembl" id="ENSSRHT00000001796.1">
    <property type="protein sequence ID" value="ENSSRHP00000001727.1"/>
    <property type="gene ID" value="ENSSRHG00000001223.1"/>
</dbReference>
<dbReference type="InterPro" id="IPR040255">
    <property type="entry name" value="Non-specific_endonuclease"/>
</dbReference>
<evidence type="ECO:0000259" key="4">
    <source>
        <dbReference type="SMART" id="SM00477"/>
    </source>
</evidence>
<evidence type="ECO:0000259" key="5">
    <source>
        <dbReference type="SMART" id="SM00892"/>
    </source>
</evidence>
<dbReference type="GO" id="GO:0005743">
    <property type="term" value="C:mitochondrial inner membrane"/>
    <property type="evidence" value="ECO:0007669"/>
    <property type="project" value="TreeGrafter"/>
</dbReference>
<dbReference type="GO" id="GO:0006309">
    <property type="term" value="P:apoptotic DNA fragmentation"/>
    <property type="evidence" value="ECO:0007669"/>
    <property type="project" value="TreeGrafter"/>
</dbReference>
<dbReference type="InterPro" id="IPR044925">
    <property type="entry name" value="His-Me_finger_sf"/>
</dbReference>
<dbReference type="Gene3D" id="3.40.570.10">
    <property type="entry name" value="Extracellular Endonuclease, subunit A"/>
    <property type="match status" value="1"/>
</dbReference>
<accession>A0A673FM36</accession>
<evidence type="ECO:0000256" key="3">
    <source>
        <dbReference type="PIRSR" id="PIRSR640255-2"/>
    </source>
</evidence>
<sequence length="267" mass="30987">MEIVDECNYICIPLSMFGSESTTESPDANTNADQNADTNSNYTYKLIDTFSSNTQCHMYRKKSYVMLYDTDKKNAKWVYEILNKSTVPFHYKKVTFKKDDKIDEDKQALNSKKGFKDTDYVRGHLAAAANHMWCQEANKDTYLISNMTPQLKSINNGIWKTLAHYCRSIIYEDEVRNVHVYTGPLYLNSNEESTMEGKAVPTHYFKVVIVENVNGKAKVECYMVENKKKESETTDNISTDNQKKKRERKHIKKNTFRTLIKLRNSLG</sequence>
<proteinExistence type="inferred from homology"/>
<name>A0A673FM36_9TELE</name>
<dbReference type="PANTHER" id="PTHR13966">
    <property type="entry name" value="ENDONUCLEASE RELATED"/>
    <property type="match status" value="1"/>
</dbReference>
<dbReference type="Pfam" id="PF01223">
    <property type="entry name" value="Endonuclease_NS"/>
    <property type="match status" value="1"/>
</dbReference>
<dbReference type="Proteomes" id="UP000472270">
    <property type="component" value="Unassembled WGS sequence"/>
</dbReference>
<dbReference type="InterPro" id="IPR001604">
    <property type="entry name" value="Endo_G_ENPP1-like_dom"/>
</dbReference>
<dbReference type="SMART" id="SM00477">
    <property type="entry name" value="NUC"/>
    <property type="match status" value="1"/>
</dbReference>
<evidence type="ECO:0000256" key="2">
    <source>
        <dbReference type="PIRSR" id="PIRSR640255-1"/>
    </source>
</evidence>
<evidence type="ECO:0000313" key="7">
    <source>
        <dbReference type="Proteomes" id="UP000472270"/>
    </source>
</evidence>
<reference evidence="6" key="2">
    <citation type="submission" date="2025-09" db="UniProtKB">
        <authorList>
            <consortium name="Ensembl"/>
        </authorList>
    </citation>
    <scope>IDENTIFICATION</scope>
</reference>
<reference evidence="6" key="1">
    <citation type="submission" date="2025-08" db="UniProtKB">
        <authorList>
            <consortium name="Ensembl"/>
        </authorList>
    </citation>
    <scope>IDENTIFICATION</scope>
</reference>
<feature type="domain" description="DNA/RNA non-specific endonuclease/pyrophosphatase/phosphodiesterase" evidence="5">
    <location>
        <begin position="60"/>
        <end position="263"/>
    </location>
</feature>
<dbReference type="SMART" id="SM00892">
    <property type="entry name" value="Endonuclease_NS"/>
    <property type="match status" value="1"/>
</dbReference>
<dbReference type="GO" id="GO:0005634">
    <property type="term" value="C:nucleus"/>
    <property type="evidence" value="ECO:0007669"/>
    <property type="project" value="TreeGrafter"/>
</dbReference>
<dbReference type="InterPro" id="IPR044929">
    <property type="entry name" value="DNA/RNA_non-sp_Endonuclease_sf"/>
</dbReference>
<dbReference type="GO" id="GO:0046872">
    <property type="term" value="F:metal ion binding"/>
    <property type="evidence" value="ECO:0007669"/>
    <property type="project" value="UniProtKB-KW"/>
</dbReference>
<evidence type="ECO:0000256" key="1">
    <source>
        <dbReference type="ARBA" id="ARBA00010052"/>
    </source>
</evidence>
<keyword evidence="3" id="KW-0479">Metal-binding</keyword>
<protein>
    <submittedName>
        <fullName evidence="6">Uncharacterized protein</fullName>
    </submittedName>
</protein>